<evidence type="ECO:0000313" key="10">
    <source>
        <dbReference type="Proteomes" id="UP000325606"/>
    </source>
</evidence>
<gene>
    <name evidence="9" type="ORF">F5I99_08530</name>
</gene>
<evidence type="ECO:0000256" key="5">
    <source>
        <dbReference type="ARBA" id="ARBA00022989"/>
    </source>
</evidence>
<keyword evidence="4 7" id="KW-0812">Transmembrane</keyword>
<dbReference type="Proteomes" id="UP000325606">
    <property type="component" value="Chromosome"/>
</dbReference>
<organism evidence="9 10">
    <name type="scientific">Nitrincola iocasae</name>
    <dbReference type="NCBI Taxonomy" id="2614693"/>
    <lineage>
        <taxon>Bacteria</taxon>
        <taxon>Pseudomonadati</taxon>
        <taxon>Pseudomonadota</taxon>
        <taxon>Gammaproteobacteria</taxon>
        <taxon>Oceanospirillales</taxon>
        <taxon>Oceanospirillaceae</taxon>
        <taxon>Nitrincola</taxon>
    </lineage>
</organism>
<dbReference type="GO" id="GO:0015031">
    <property type="term" value="P:protein transport"/>
    <property type="evidence" value="ECO:0007669"/>
    <property type="project" value="UniProtKB-KW"/>
</dbReference>
<keyword evidence="6 8" id="KW-0472">Membrane</keyword>
<protein>
    <submittedName>
        <fullName evidence="9">Biopolymer transporter ExbD</fullName>
    </submittedName>
</protein>
<reference evidence="9 10" key="1">
    <citation type="submission" date="2019-09" db="EMBL/GenBank/DDBJ databases">
        <title>Nitrincola iocasae sp. nov., a bacterium isolated from the sediment collected at a cold seep field in South China Sea.</title>
        <authorList>
            <person name="Zhang H."/>
            <person name="Wang H."/>
            <person name="Li C."/>
        </authorList>
    </citation>
    <scope>NUCLEOTIDE SEQUENCE [LARGE SCALE GENOMIC DNA]</scope>
    <source>
        <strain evidence="9 10">KXZD1103</strain>
    </source>
</reference>
<dbReference type="Pfam" id="PF02472">
    <property type="entry name" value="ExbD"/>
    <property type="match status" value="1"/>
</dbReference>
<comment type="subcellular location">
    <subcellularLocation>
        <location evidence="1">Cell membrane</location>
        <topology evidence="1">Single-pass membrane protein</topology>
    </subcellularLocation>
    <subcellularLocation>
        <location evidence="7">Cell membrane</location>
        <topology evidence="7">Single-pass type II membrane protein</topology>
    </subcellularLocation>
</comment>
<evidence type="ECO:0000313" key="9">
    <source>
        <dbReference type="EMBL" id="QEW06554.1"/>
    </source>
</evidence>
<dbReference type="PANTHER" id="PTHR30558">
    <property type="entry name" value="EXBD MEMBRANE COMPONENT OF PMF-DRIVEN MACROMOLECULE IMPORT SYSTEM"/>
    <property type="match status" value="1"/>
</dbReference>
<dbReference type="GO" id="GO:0022857">
    <property type="term" value="F:transmembrane transporter activity"/>
    <property type="evidence" value="ECO:0007669"/>
    <property type="project" value="InterPro"/>
</dbReference>
<comment type="similarity">
    <text evidence="2 7">Belongs to the ExbD/TolR family.</text>
</comment>
<evidence type="ECO:0000256" key="6">
    <source>
        <dbReference type="ARBA" id="ARBA00023136"/>
    </source>
</evidence>
<evidence type="ECO:0000256" key="1">
    <source>
        <dbReference type="ARBA" id="ARBA00004162"/>
    </source>
</evidence>
<dbReference type="KEGG" id="nik:F5I99_08530"/>
<dbReference type="InterPro" id="IPR003400">
    <property type="entry name" value="ExbD"/>
</dbReference>
<dbReference type="EMBL" id="CP044222">
    <property type="protein sequence ID" value="QEW06554.1"/>
    <property type="molecule type" value="Genomic_DNA"/>
</dbReference>
<keyword evidence="5 8" id="KW-1133">Transmembrane helix</keyword>
<evidence type="ECO:0000256" key="2">
    <source>
        <dbReference type="ARBA" id="ARBA00005811"/>
    </source>
</evidence>
<name>A0A5J6LCZ8_9GAMM</name>
<evidence type="ECO:0000256" key="8">
    <source>
        <dbReference type="SAM" id="Phobius"/>
    </source>
</evidence>
<evidence type="ECO:0000256" key="4">
    <source>
        <dbReference type="ARBA" id="ARBA00022692"/>
    </source>
</evidence>
<proteinExistence type="inferred from homology"/>
<dbReference type="GO" id="GO:0005886">
    <property type="term" value="C:plasma membrane"/>
    <property type="evidence" value="ECO:0007669"/>
    <property type="project" value="UniProtKB-SubCell"/>
</dbReference>
<keyword evidence="3" id="KW-1003">Cell membrane</keyword>
<evidence type="ECO:0000256" key="3">
    <source>
        <dbReference type="ARBA" id="ARBA00022475"/>
    </source>
</evidence>
<accession>A0A5J6LCZ8</accession>
<dbReference type="AlphaFoldDB" id="A0A5J6LCZ8"/>
<keyword evidence="10" id="KW-1185">Reference proteome</keyword>
<feature type="transmembrane region" description="Helical" evidence="8">
    <location>
        <begin position="20"/>
        <end position="41"/>
    </location>
</feature>
<sequence length="137" mass="15109">MEPLMQLNLQSGKRRKPLSLTPLIDVVFILLLFFMLTSSFIKWHNMELAVSAPSQSSSRSNDTPPLLIKLNAEGELSALQQTFTADEDASLKLLLADHTDAAVILFTADEADVQQIVSTLDRLKRLGAEGVSLNTDR</sequence>
<keyword evidence="7" id="KW-0653">Protein transport</keyword>
<evidence type="ECO:0000256" key="7">
    <source>
        <dbReference type="RuleBase" id="RU003879"/>
    </source>
</evidence>
<keyword evidence="7" id="KW-0813">Transport</keyword>